<keyword evidence="1" id="KW-0472">Membrane</keyword>
<evidence type="ECO:0000313" key="4">
    <source>
        <dbReference type="Proteomes" id="UP000323866"/>
    </source>
</evidence>
<accession>A0A5M8QHU8</accession>
<dbReference type="SUPFAM" id="SSF101898">
    <property type="entry name" value="NHL repeat"/>
    <property type="match status" value="1"/>
</dbReference>
<dbReference type="EMBL" id="VKKZ01000019">
    <property type="protein sequence ID" value="KAA6435667.1"/>
    <property type="molecule type" value="Genomic_DNA"/>
</dbReference>
<dbReference type="AlphaFoldDB" id="A0A5M8QHU8"/>
<dbReference type="RefSeq" id="WP_149097858.1">
    <property type="nucleotide sequence ID" value="NZ_BMMG01000002.1"/>
</dbReference>
<keyword evidence="5" id="KW-1185">Reference proteome</keyword>
<name>A0A5M8QHU8_9BACT</name>
<evidence type="ECO:0000256" key="1">
    <source>
        <dbReference type="SAM" id="Phobius"/>
    </source>
</evidence>
<protein>
    <recommendedName>
        <fullName evidence="6">DUF3352 domain-containing protein</fullName>
    </recommendedName>
</protein>
<evidence type="ECO:0008006" key="6">
    <source>
        <dbReference type="Google" id="ProtNLM"/>
    </source>
</evidence>
<reference evidence="2 4" key="1">
    <citation type="submission" date="2019-07" db="EMBL/GenBank/DDBJ databases">
        <authorList>
            <person name="Qu J.-H."/>
        </authorList>
    </citation>
    <scope>NUCLEOTIDE SEQUENCE [LARGE SCALE GENOMIC DNA]</scope>
    <source>
        <strain evidence="2 4">MDT1-10-3</strain>
    </source>
</reference>
<dbReference type="Proteomes" id="UP000323866">
    <property type="component" value="Unassembled WGS sequence"/>
</dbReference>
<evidence type="ECO:0000313" key="5">
    <source>
        <dbReference type="Proteomes" id="UP001570846"/>
    </source>
</evidence>
<evidence type="ECO:0000313" key="3">
    <source>
        <dbReference type="EMBL" id="MFA1770050.1"/>
    </source>
</evidence>
<dbReference type="OrthoDB" id="1093345at2"/>
<reference evidence="2 4" key="2">
    <citation type="submission" date="2019-09" db="EMBL/GenBank/DDBJ databases">
        <title>A bacterium isolated from glacier soil.</title>
        <authorList>
            <person name="Liu Q."/>
        </authorList>
    </citation>
    <scope>NUCLEOTIDE SEQUENCE [LARGE SCALE GENOMIC DNA]</scope>
    <source>
        <strain evidence="2 4">MDT1-10-3</strain>
    </source>
</reference>
<proteinExistence type="predicted"/>
<comment type="caution">
    <text evidence="2">The sequence shown here is derived from an EMBL/GenBank/DDBJ whole genome shotgun (WGS) entry which is preliminary data.</text>
</comment>
<gene>
    <name evidence="3" type="ORF">ACD591_02010</name>
    <name evidence="2" type="ORF">FOE74_06910</name>
</gene>
<reference evidence="3 5" key="3">
    <citation type="submission" date="2024-08" db="EMBL/GenBank/DDBJ databases">
        <authorList>
            <person name="Wei W."/>
        </authorList>
    </citation>
    <scope>NUCLEOTIDE SEQUENCE [LARGE SCALE GENOMIC DNA]</scope>
    <source>
        <strain evidence="3 5">XU2</strain>
    </source>
</reference>
<keyword evidence="1" id="KW-0812">Transmembrane</keyword>
<evidence type="ECO:0000313" key="2">
    <source>
        <dbReference type="EMBL" id="KAA6435667.1"/>
    </source>
</evidence>
<dbReference type="Proteomes" id="UP001570846">
    <property type="component" value="Unassembled WGS sequence"/>
</dbReference>
<dbReference type="EMBL" id="JBGOGF010000001">
    <property type="protein sequence ID" value="MFA1770050.1"/>
    <property type="molecule type" value="Genomic_DNA"/>
</dbReference>
<organism evidence="2 4">
    <name type="scientific">Rufibacter glacialis</name>
    <dbReference type="NCBI Taxonomy" id="1259555"/>
    <lineage>
        <taxon>Bacteria</taxon>
        <taxon>Pseudomonadati</taxon>
        <taxon>Bacteroidota</taxon>
        <taxon>Cytophagia</taxon>
        <taxon>Cytophagales</taxon>
        <taxon>Hymenobacteraceae</taxon>
        <taxon>Rufibacter</taxon>
    </lineage>
</organism>
<sequence>MPKKTIYWLCGVLVLMALGFYGFSKWTEAREKVSLWTLVPDDAVFVVETNNAPRFLDHLRQTDLWSTVSQIPYVLRLDDQIALLDSLSTGRSPLRSFLAKKNVLLSLHVLGRSEYDLIYYVPVNTVAQHRYIRTLVENLGKTGEYRQEIRDYQGFQVTDITHQTSNDNLSYFSYHNNLVISQSPVLVEEVIRKINRGQLESPAKEYKNTNYLSQPDVYANVFINYQQLPDLLGVFLKKDLQDDVNLLSSLCRSSLLELKLDNNRLFLNGFSYPETMEGSLYSRLKGQPARPFHLREVIPLRAAVVLHMGLDKMNTLRKEPGTTQNSYLDSLSGSFAGELGLCYLEAYDTKTSPEKILFAQTANPKLTQQMLNRLQPGQTAGTQEKHGQNIIRLLTARELPQQLFGELFKGFEQTYYTTLGNYVLFTDDVATMRALLTEVEEGKVWGKSAALEPLLHESQQEDNVGLFINTSHAWNLLLRSMSPQKQGSLVRNSSIVKKFNFLSVQFSAAKDQYYTSIVLRHQEESSVKTVIARQGIRREERFDFKSRLISPPFLTRFPVDNSDEVVVQDSALVLYGIGAEQGRRNWTDTLAARVVGPVQQLRHGADKRLKYFFATSNKIHCLDKNGNEEENFPFTLGDSLRLQRLTVFDYDKTGDYRLVADDNLGNVFILDTQGNMQSGWSPMRLDGRLAAPPQHVKVNGRNVLLMVLENGFIHAFGTQGEPYPGFPINLNANLRSGLFPKLGISFRRSVFTTVTQNGEVITFDLTGEITKREQLLRPDRRSTFQLVPEAGGKSYIIARTDPGRVALFGQDGKLLLDRRFVTSSAKEVQYFHFGGDRKLYVIWEAGPRKAYLFDVHAKPLGEDPIQTSFPVEVRYNEVQNQFSIFSTHHQTLKKTLVQGRD</sequence>
<feature type="transmembrane region" description="Helical" evidence="1">
    <location>
        <begin position="6"/>
        <end position="23"/>
    </location>
</feature>
<keyword evidence="1" id="KW-1133">Transmembrane helix</keyword>